<accession>X1KYR2</accession>
<reference evidence="1" key="1">
    <citation type="journal article" date="2014" name="Front. Microbiol.">
        <title>High frequency of phylogenetically diverse reductive dehalogenase-homologous genes in deep subseafloor sedimentary metagenomes.</title>
        <authorList>
            <person name="Kawai M."/>
            <person name="Futagami T."/>
            <person name="Toyoda A."/>
            <person name="Takaki Y."/>
            <person name="Nishi S."/>
            <person name="Hori S."/>
            <person name="Arai W."/>
            <person name="Tsubouchi T."/>
            <person name="Morono Y."/>
            <person name="Uchiyama I."/>
            <person name="Ito T."/>
            <person name="Fujiyama A."/>
            <person name="Inagaki F."/>
            <person name="Takami H."/>
        </authorList>
    </citation>
    <scope>NUCLEOTIDE SEQUENCE</scope>
    <source>
        <strain evidence="1">Expedition CK06-06</strain>
    </source>
</reference>
<organism evidence="1">
    <name type="scientific">marine sediment metagenome</name>
    <dbReference type="NCBI Taxonomy" id="412755"/>
    <lineage>
        <taxon>unclassified sequences</taxon>
        <taxon>metagenomes</taxon>
        <taxon>ecological metagenomes</taxon>
    </lineage>
</organism>
<feature type="non-terminal residue" evidence="1">
    <location>
        <position position="53"/>
    </location>
</feature>
<proteinExistence type="predicted"/>
<protein>
    <submittedName>
        <fullName evidence="1">Uncharacterized protein</fullName>
    </submittedName>
</protein>
<gene>
    <name evidence="1" type="ORF">S03H2_69607</name>
</gene>
<comment type="caution">
    <text evidence="1">The sequence shown here is derived from an EMBL/GenBank/DDBJ whole genome shotgun (WGS) entry which is preliminary data.</text>
</comment>
<evidence type="ECO:0000313" key="1">
    <source>
        <dbReference type="EMBL" id="GAH98775.1"/>
    </source>
</evidence>
<sequence length="53" mass="5880">MYMTFSAIDPRGYLIDTWVTDIHIVPSGGGFSANYGVYCDIVGDYTMQCHLAI</sequence>
<dbReference type="EMBL" id="BARU01046034">
    <property type="protein sequence ID" value="GAH98775.1"/>
    <property type="molecule type" value="Genomic_DNA"/>
</dbReference>
<name>X1KYR2_9ZZZZ</name>
<dbReference type="AlphaFoldDB" id="X1KYR2"/>